<sequence length="517" mass="57801">MNIYYLTRICWYALAFCILLCSCDQKESDIFLENPYCWVGKENRTLTFLLTESYADSVLDSTSHPDYEMRKLPFQGGCILSSRLLHDTPAQTRAASMLKEGTKVTALVIGSGAEKTLLDKQDLTVRSGKISVKIPADTECTIIFYSYNSDQQSPQISHATGVSLSAGIAIQEDYTKDLLWGKIELITAGSPSHSGITLKHMLSRIRIRVVCEMGLLTAYKFNIDPSIASTKATINLLDGTLSADNVPLLKPFILEFDDKTYTGPSSLPSTWSLNEGLQASTRESSYEMFIPAGEIKNISLTALSMKVYGEDVLGNGNNKPFRVAQEFLPRGSYTLELTIKARWNPGRQLGWDASSYRDMYKPSLEEGWKWKYNADTGQASNLCKDCPSYEDIRVMLGNGVYSDRNGPNYFGSDGRRYNAGVWVMKQEYWDSGKKADLDDYISIIPVTSEMKNSGKYVFLPAINSAWADAQQSLGVYWSSTATSSDMAYCLDFNLNTNQADVRLDKKDKAYYPLDIRP</sequence>
<gene>
    <name evidence="1" type="ORF">M104_1137</name>
</gene>
<name>A0AAN4N1N0_BACFG</name>
<accession>A0AAN4N1N0</accession>
<dbReference type="Proteomes" id="UP000022433">
    <property type="component" value="Unassembled WGS sequence"/>
</dbReference>
<dbReference type="EMBL" id="JGEA01000014">
    <property type="protein sequence ID" value="EYA15842.1"/>
    <property type="molecule type" value="Genomic_DNA"/>
</dbReference>
<proteinExistence type="predicted"/>
<evidence type="ECO:0000313" key="2">
    <source>
        <dbReference type="Proteomes" id="UP000022433"/>
    </source>
</evidence>
<organism evidence="1 2">
    <name type="scientific">Bacteroides fragilis str. 1007-1-F #10</name>
    <dbReference type="NCBI Taxonomy" id="1339295"/>
    <lineage>
        <taxon>Bacteria</taxon>
        <taxon>Pseudomonadati</taxon>
        <taxon>Bacteroidota</taxon>
        <taxon>Bacteroidia</taxon>
        <taxon>Bacteroidales</taxon>
        <taxon>Bacteroidaceae</taxon>
        <taxon>Bacteroides</taxon>
    </lineage>
</organism>
<evidence type="ECO:0000313" key="1">
    <source>
        <dbReference type="EMBL" id="EYA15842.1"/>
    </source>
</evidence>
<reference evidence="1 2" key="1">
    <citation type="submission" date="2014-02" db="EMBL/GenBank/DDBJ databases">
        <authorList>
            <person name="Sears C."/>
            <person name="Carroll K."/>
            <person name="Sack B.R."/>
            <person name="Qadri F."/>
            <person name="Myers L.L."/>
            <person name="Chung G.-T."/>
            <person name="Escheverria P."/>
            <person name="Fraser C.M."/>
            <person name="Sadzewicz L."/>
            <person name="Shefchek K.A."/>
            <person name="Tallon L."/>
            <person name="Das S.P."/>
            <person name="Daugherty S."/>
            <person name="Mongodin E.F."/>
        </authorList>
    </citation>
    <scope>NUCLEOTIDE SEQUENCE [LARGE SCALE GENOMIC DNA]</scope>
    <source>
        <strain evidence="1 2">1007-1-F #10</strain>
    </source>
</reference>
<dbReference type="AlphaFoldDB" id="A0AAN4N1N0"/>
<comment type="caution">
    <text evidence="1">The sequence shown here is derived from an EMBL/GenBank/DDBJ whole genome shotgun (WGS) entry which is preliminary data.</text>
</comment>
<protein>
    <submittedName>
        <fullName evidence="1">Uncharacterized protein</fullName>
    </submittedName>
</protein>